<dbReference type="InterPro" id="IPR036236">
    <property type="entry name" value="Znf_C2H2_sf"/>
</dbReference>
<dbReference type="Gene3D" id="3.30.710.10">
    <property type="entry name" value="Potassium Channel Kv1.1, Chain A"/>
    <property type="match status" value="1"/>
</dbReference>
<feature type="region of interest" description="Disordered" evidence="12">
    <location>
        <begin position="241"/>
        <end position="305"/>
    </location>
</feature>
<evidence type="ECO:0008006" key="17">
    <source>
        <dbReference type="Google" id="ProtNLM"/>
    </source>
</evidence>
<dbReference type="PROSITE" id="PS50157">
    <property type="entry name" value="ZINC_FINGER_C2H2_2"/>
    <property type="match status" value="8"/>
</dbReference>
<feature type="domain" description="C2H2-type" evidence="14">
    <location>
        <begin position="449"/>
        <end position="476"/>
    </location>
</feature>
<dbReference type="PROSITE" id="PS00028">
    <property type="entry name" value="ZINC_FINGER_C2H2_1"/>
    <property type="match status" value="8"/>
</dbReference>
<dbReference type="Ensembl" id="ENSOTST00005052739.2">
    <property type="protein sequence ID" value="ENSOTSP00005048498.2"/>
    <property type="gene ID" value="ENSOTSG00005023441.2"/>
</dbReference>
<dbReference type="FunFam" id="3.30.160.60:FF:001480">
    <property type="entry name" value="Si:cabz01071911.3"/>
    <property type="match status" value="1"/>
</dbReference>
<comment type="similarity">
    <text evidence="2">Belongs to the krueppel C2H2-type zinc-finger protein family.</text>
</comment>
<dbReference type="InterPro" id="IPR013087">
    <property type="entry name" value="Znf_C2H2_type"/>
</dbReference>
<dbReference type="PANTHER" id="PTHR14196:SF12">
    <property type="entry name" value="ZINC FINGER PROTEIN 208-LIKE"/>
    <property type="match status" value="1"/>
</dbReference>
<dbReference type="SUPFAM" id="SSF57667">
    <property type="entry name" value="beta-beta-alpha zinc fingers"/>
    <property type="match status" value="4"/>
</dbReference>
<dbReference type="FunFam" id="3.30.160.60:FF:000870">
    <property type="entry name" value="zinc finger protein 197 isoform X1"/>
    <property type="match status" value="1"/>
</dbReference>
<accession>A0A8C8GC82</accession>
<keyword evidence="16" id="KW-1185">Reference proteome</keyword>
<evidence type="ECO:0000256" key="6">
    <source>
        <dbReference type="ARBA" id="ARBA00022833"/>
    </source>
</evidence>
<evidence type="ECO:0000313" key="15">
    <source>
        <dbReference type="Ensembl" id="ENSOTSP00005048498.2"/>
    </source>
</evidence>
<dbReference type="PANTHER" id="PTHR14196">
    <property type="entry name" value="ODD-SKIPPED - RELATED"/>
    <property type="match status" value="1"/>
</dbReference>
<dbReference type="FunFam" id="3.30.160.60:FF:000446">
    <property type="entry name" value="Zinc finger protein"/>
    <property type="match status" value="1"/>
</dbReference>
<evidence type="ECO:0000256" key="10">
    <source>
        <dbReference type="ARBA" id="ARBA00023242"/>
    </source>
</evidence>
<evidence type="ECO:0000256" key="5">
    <source>
        <dbReference type="ARBA" id="ARBA00022771"/>
    </source>
</evidence>
<dbReference type="Pfam" id="PF00096">
    <property type="entry name" value="zf-C2H2"/>
    <property type="match status" value="8"/>
</dbReference>
<dbReference type="Proteomes" id="UP000694402">
    <property type="component" value="Unassembled WGS sequence"/>
</dbReference>
<feature type="domain" description="C2H2-type" evidence="14">
    <location>
        <begin position="393"/>
        <end position="420"/>
    </location>
</feature>
<feature type="domain" description="C2H2-type" evidence="14">
    <location>
        <begin position="505"/>
        <end position="532"/>
    </location>
</feature>
<dbReference type="InterPro" id="IPR000210">
    <property type="entry name" value="BTB/POZ_dom"/>
</dbReference>
<keyword evidence="5 11" id="KW-0863">Zinc-finger</keyword>
<dbReference type="GeneID" id="112261519"/>
<evidence type="ECO:0000259" key="13">
    <source>
        <dbReference type="PROSITE" id="PS50097"/>
    </source>
</evidence>
<dbReference type="GeneTree" id="ENSGT00940000159373"/>
<dbReference type="Gene3D" id="3.30.160.60">
    <property type="entry name" value="Classic Zinc Finger"/>
    <property type="match status" value="8"/>
</dbReference>
<dbReference type="SMART" id="SM00225">
    <property type="entry name" value="BTB"/>
    <property type="match status" value="1"/>
</dbReference>
<dbReference type="InterPro" id="IPR011333">
    <property type="entry name" value="SKP1/BTB/POZ_sf"/>
</dbReference>
<keyword evidence="9" id="KW-0804">Transcription</keyword>
<evidence type="ECO:0000256" key="12">
    <source>
        <dbReference type="SAM" id="MobiDB-lite"/>
    </source>
</evidence>
<evidence type="ECO:0000256" key="9">
    <source>
        <dbReference type="ARBA" id="ARBA00023163"/>
    </source>
</evidence>
<dbReference type="RefSeq" id="XP_024292686.1">
    <property type="nucleotide sequence ID" value="XM_024436918.2"/>
</dbReference>
<feature type="domain" description="C2H2-type" evidence="14">
    <location>
        <begin position="421"/>
        <end position="448"/>
    </location>
</feature>
<dbReference type="FunFam" id="3.30.160.60:FF:000965">
    <property type="entry name" value="Neurotrophin receptor-interacting factor homolog"/>
    <property type="match status" value="1"/>
</dbReference>
<dbReference type="FunFam" id="3.30.160.60:FF:000264">
    <property type="entry name" value="Zinc finger protein 236"/>
    <property type="match status" value="1"/>
</dbReference>
<dbReference type="GO" id="GO:0000977">
    <property type="term" value="F:RNA polymerase II transcription regulatory region sequence-specific DNA binding"/>
    <property type="evidence" value="ECO:0007669"/>
    <property type="project" value="TreeGrafter"/>
</dbReference>
<feature type="compositionally biased region" description="Basic and acidic residues" evidence="12">
    <location>
        <begin position="241"/>
        <end position="260"/>
    </location>
</feature>
<keyword evidence="4" id="KW-0677">Repeat</keyword>
<dbReference type="AlphaFoldDB" id="A0A8C8GC82"/>
<evidence type="ECO:0000256" key="8">
    <source>
        <dbReference type="ARBA" id="ARBA00023125"/>
    </source>
</evidence>
<evidence type="ECO:0000256" key="4">
    <source>
        <dbReference type="ARBA" id="ARBA00022737"/>
    </source>
</evidence>
<evidence type="ECO:0000259" key="14">
    <source>
        <dbReference type="PROSITE" id="PS50157"/>
    </source>
</evidence>
<name>A0A8C8GC82_ONCTS</name>
<dbReference type="GO" id="GO:0005634">
    <property type="term" value="C:nucleus"/>
    <property type="evidence" value="ECO:0007669"/>
    <property type="project" value="UniProtKB-SubCell"/>
</dbReference>
<organism evidence="15 16">
    <name type="scientific">Oncorhynchus tshawytscha</name>
    <name type="common">Chinook salmon</name>
    <name type="synonym">Salmo tshawytscha</name>
    <dbReference type="NCBI Taxonomy" id="74940"/>
    <lineage>
        <taxon>Eukaryota</taxon>
        <taxon>Metazoa</taxon>
        <taxon>Chordata</taxon>
        <taxon>Craniata</taxon>
        <taxon>Vertebrata</taxon>
        <taxon>Euteleostomi</taxon>
        <taxon>Actinopterygii</taxon>
        <taxon>Neopterygii</taxon>
        <taxon>Teleostei</taxon>
        <taxon>Protacanthopterygii</taxon>
        <taxon>Salmoniformes</taxon>
        <taxon>Salmonidae</taxon>
        <taxon>Salmoninae</taxon>
        <taxon>Oncorhynchus</taxon>
    </lineage>
</organism>
<feature type="compositionally biased region" description="Basic residues" evidence="12">
    <location>
        <begin position="261"/>
        <end position="279"/>
    </location>
</feature>
<dbReference type="InterPro" id="IPR050717">
    <property type="entry name" value="C2H2-ZF_Transcription_Reg"/>
</dbReference>
<feature type="compositionally biased region" description="Basic and acidic residues" evidence="12">
    <location>
        <begin position="281"/>
        <end position="297"/>
    </location>
</feature>
<feature type="domain" description="C2H2-type" evidence="14">
    <location>
        <begin position="365"/>
        <end position="392"/>
    </location>
</feature>
<feature type="domain" description="C2H2-type" evidence="14">
    <location>
        <begin position="477"/>
        <end position="504"/>
    </location>
</feature>
<feature type="region of interest" description="Disordered" evidence="12">
    <location>
        <begin position="154"/>
        <end position="202"/>
    </location>
</feature>
<dbReference type="SUPFAM" id="SSF54695">
    <property type="entry name" value="POZ domain"/>
    <property type="match status" value="1"/>
</dbReference>
<keyword evidence="7" id="KW-0805">Transcription regulation</keyword>
<feature type="domain" description="BTB" evidence="13">
    <location>
        <begin position="38"/>
        <end position="104"/>
    </location>
</feature>
<dbReference type="PROSITE" id="PS50097">
    <property type="entry name" value="BTB"/>
    <property type="match status" value="1"/>
</dbReference>
<feature type="compositionally biased region" description="Basic and acidic residues" evidence="12">
    <location>
        <begin position="185"/>
        <end position="202"/>
    </location>
</feature>
<dbReference type="Pfam" id="PF00651">
    <property type="entry name" value="BTB"/>
    <property type="match status" value="1"/>
</dbReference>
<dbReference type="FunFam" id="3.30.160.60:FF:000624">
    <property type="entry name" value="zinc finger protein 697"/>
    <property type="match status" value="1"/>
</dbReference>
<keyword evidence="8" id="KW-0238">DNA-binding</keyword>
<sequence>MSEKTLITPTSHTAIHSTTHKDTILCKFDKLRKRELLCDITLIVEDVHFKAHKALLAASSDYFSLMFTAEEQISQSTYRLDGMAAETFGAVLEFIYSAQVSVEESVTEQLLDLARLLEVSDLVKAHADHNLNITYPGVEGRGLSNITCPGFEVRPEVNTDSGEGKGLGEGTSSAMQPKRKRGRPRKNEVDMSVKPLEESNKQEVRSDIINIQDAANEKQQVTVDGVTVDCVDPEECLVESHDKLDSPIRDSDDADYDPRSARTRRQSKRKIRPPVKFKGYRVGDRDDTTSECREPGKRGRKRKYPNTEARCEDCGKVFKNHLFLKIHQRTHTGEKPFKCFACGKSFTQKHTLLVHQRMHTGEKPFVCTVCSKALSTKHSLVDHMNLHTEEKTFSCDKCEKTFSQKRQLKSHHRVHTGKSLPECAHCQRRFMDAAQLKKHMRTHTGEKPFTCEICGKCFTAKSTLQTHIRIHRGEKPYVCNVCNKSFSDASARRRHVASHTGKKPFTCSFCNLSFARLDNLKTHTKTHNKESVVTITTEETQCGAGVVEEEAGVTTGSTEEVRSILQLQQYQLPGHPEQEIQLVVTGDVDNLNNLNFVPSHCGHDQGISIITTTEGGVSEAADQAHSRLTLLTQPSGHMQNVALVTQGSVDHHNQQIQTISVLQDGHMTNGVGVAGQPEQMHVITLSKEDMEHLQAHHGPPQPLHIEPRPGSLPGPGSVQQLHVMHQQQQHQTLSQLAVTQDQSTILGQMSREQQGQAQAIHINSQSSQPISISQTSEQIPSHHIQGQTFQIQAGTVSYLYTTSLAPP</sequence>
<protein>
    <recommendedName>
        <fullName evidence="17">Zinc finger and BTB domain-containing protein 24</fullName>
    </recommendedName>
</protein>
<evidence type="ECO:0000256" key="11">
    <source>
        <dbReference type="PROSITE-ProRule" id="PRU00042"/>
    </source>
</evidence>
<dbReference type="FunFam" id="3.30.160.60:FF:001506">
    <property type="entry name" value="Zinc finger protein"/>
    <property type="match status" value="1"/>
</dbReference>
<evidence type="ECO:0000256" key="3">
    <source>
        <dbReference type="ARBA" id="ARBA00022723"/>
    </source>
</evidence>
<keyword evidence="3" id="KW-0479">Metal-binding</keyword>
<keyword evidence="10" id="KW-0539">Nucleus</keyword>
<dbReference type="RefSeq" id="XP_024292687.1">
    <property type="nucleotide sequence ID" value="XM_024436919.1"/>
</dbReference>
<evidence type="ECO:0000256" key="2">
    <source>
        <dbReference type="ARBA" id="ARBA00006991"/>
    </source>
</evidence>
<comment type="subcellular location">
    <subcellularLocation>
        <location evidence="1">Nucleus</location>
    </subcellularLocation>
</comment>
<evidence type="ECO:0000256" key="7">
    <source>
        <dbReference type="ARBA" id="ARBA00023015"/>
    </source>
</evidence>
<gene>
    <name evidence="15" type="primary">ZBTB24</name>
</gene>
<dbReference type="SMART" id="SM00355">
    <property type="entry name" value="ZnF_C2H2"/>
    <property type="match status" value="8"/>
</dbReference>
<proteinExistence type="inferred from homology"/>
<evidence type="ECO:0000256" key="1">
    <source>
        <dbReference type="ARBA" id="ARBA00004123"/>
    </source>
</evidence>
<dbReference type="GO" id="GO:0008270">
    <property type="term" value="F:zinc ion binding"/>
    <property type="evidence" value="ECO:0007669"/>
    <property type="project" value="UniProtKB-KW"/>
</dbReference>
<keyword evidence="6" id="KW-0862">Zinc</keyword>
<feature type="domain" description="C2H2-type" evidence="14">
    <location>
        <begin position="309"/>
        <end position="336"/>
    </location>
</feature>
<reference evidence="15" key="1">
    <citation type="submission" date="2025-08" db="UniProtKB">
        <authorList>
            <consortium name="Ensembl"/>
        </authorList>
    </citation>
    <scope>IDENTIFICATION</scope>
</reference>
<dbReference type="GO" id="GO:0000981">
    <property type="term" value="F:DNA-binding transcription factor activity, RNA polymerase II-specific"/>
    <property type="evidence" value="ECO:0007669"/>
    <property type="project" value="TreeGrafter"/>
</dbReference>
<feature type="domain" description="C2H2-type" evidence="14">
    <location>
        <begin position="337"/>
        <end position="364"/>
    </location>
</feature>
<reference evidence="15" key="2">
    <citation type="submission" date="2025-09" db="UniProtKB">
        <authorList>
            <consortium name="Ensembl"/>
        </authorList>
    </citation>
    <scope>IDENTIFICATION</scope>
</reference>
<evidence type="ECO:0000313" key="16">
    <source>
        <dbReference type="Proteomes" id="UP000694402"/>
    </source>
</evidence>
<dbReference type="FunFam" id="3.30.160.60:FF:001530">
    <property type="entry name" value="Zinc finger protein 268"/>
    <property type="match status" value="1"/>
</dbReference>